<dbReference type="PANTHER" id="PTHR34351:SF2">
    <property type="entry name" value="DUF58 DOMAIN-CONTAINING PROTEIN"/>
    <property type="match status" value="1"/>
</dbReference>
<proteinExistence type="predicted"/>
<dbReference type="InterPro" id="IPR002881">
    <property type="entry name" value="DUF58"/>
</dbReference>
<keyword evidence="1" id="KW-0812">Transmembrane</keyword>
<dbReference type="RefSeq" id="WP_379562376.1">
    <property type="nucleotide sequence ID" value="NZ_CP085256.1"/>
</dbReference>
<sequence length="422" mass="48922">MRENVKFIGNFVFALFLILVLFAYAMFQGGFVSWFLFYSFLPIGIYHISLLLYPMRNWTVSRHLSHHVLQAGGGVDVTIHVRRSVPFPLYYCICEEIFPDSLHRIDSRKEKYHFMKNPDKLLRKREIKRIVFPYFKKEFALNYSMKQIPRGEHQLRHIRIRTGDVFGLVKKEHTFAVEDQIIASPQARPVKMAKQASNFGQGSVTSQSMHLKNTNVATGIREYVPGDKFSWIDWKQTAKKNTMITKEFEQEKSTEILLVVDSCLYVNDNHVTYDAMMELTLSLMEELHKQGTEVGLLTIGETAVHVPVNNEPTKKEVVRQHLTRLQPGGSKAFSVSLKEELIKLNSGNTVMLITRHMDQAFHDMLKKLKQRMKRVIVLFVTPSELISDVERNTIDKYRFEGISFCILTEDEFVTNPLEVGRL</sequence>
<gene>
    <name evidence="3" type="ORF">ACFSUN_12420</name>
</gene>
<dbReference type="EMBL" id="JBHUMX010000036">
    <property type="protein sequence ID" value="MFD2629585.1"/>
    <property type="molecule type" value="Genomic_DNA"/>
</dbReference>
<keyword evidence="1" id="KW-0472">Membrane</keyword>
<feature type="transmembrane region" description="Helical" evidence="1">
    <location>
        <begin position="33"/>
        <end position="53"/>
    </location>
</feature>
<organism evidence="3 4">
    <name type="scientific">Oceanobacillus kapialis</name>
    <dbReference type="NCBI Taxonomy" id="481353"/>
    <lineage>
        <taxon>Bacteria</taxon>
        <taxon>Bacillati</taxon>
        <taxon>Bacillota</taxon>
        <taxon>Bacilli</taxon>
        <taxon>Bacillales</taxon>
        <taxon>Bacillaceae</taxon>
        <taxon>Oceanobacillus</taxon>
    </lineage>
</organism>
<feature type="domain" description="DUF58" evidence="2">
    <location>
        <begin position="220"/>
        <end position="380"/>
    </location>
</feature>
<feature type="transmembrane region" description="Helical" evidence="1">
    <location>
        <begin position="7"/>
        <end position="27"/>
    </location>
</feature>
<dbReference type="InterPro" id="IPR036465">
    <property type="entry name" value="vWFA_dom_sf"/>
</dbReference>
<reference evidence="4" key="1">
    <citation type="journal article" date="2019" name="Int. J. Syst. Evol. Microbiol.">
        <title>The Global Catalogue of Microorganisms (GCM) 10K type strain sequencing project: providing services to taxonomists for standard genome sequencing and annotation.</title>
        <authorList>
            <consortium name="The Broad Institute Genomics Platform"/>
            <consortium name="The Broad Institute Genome Sequencing Center for Infectious Disease"/>
            <person name="Wu L."/>
            <person name="Ma J."/>
        </authorList>
    </citation>
    <scope>NUCLEOTIDE SEQUENCE [LARGE SCALE GENOMIC DNA]</scope>
    <source>
        <strain evidence="4">TISTR 1858</strain>
    </source>
</reference>
<dbReference type="Gene3D" id="3.40.50.410">
    <property type="entry name" value="von Willebrand factor, type A domain"/>
    <property type="match status" value="1"/>
</dbReference>
<name>A0ABW5Q2G5_9BACI</name>
<dbReference type="Pfam" id="PF01882">
    <property type="entry name" value="DUF58"/>
    <property type="match status" value="1"/>
</dbReference>
<evidence type="ECO:0000259" key="2">
    <source>
        <dbReference type="Pfam" id="PF01882"/>
    </source>
</evidence>
<keyword evidence="4" id="KW-1185">Reference proteome</keyword>
<protein>
    <submittedName>
        <fullName evidence="3">DUF58 domain-containing protein</fullName>
    </submittedName>
</protein>
<dbReference type="Proteomes" id="UP001597451">
    <property type="component" value="Unassembled WGS sequence"/>
</dbReference>
<dbReference type="PANTHER" id="PTHR34351">
    <property type="entry name" value="SLR1927 PROTEIN-RELATED"/>
    <property type="match status" value="1"/>
</dbReference>
<accession>A0ABW5Q2G5</accession>
<keyword evidence="1" id="KW-1133">Transmembrane helix</keyword>
<comment type="caution">
    <text evidence="3">The sequence shown here is derived from an EMBL/GenBank/DDBJ whole genome shotgun (WGS) entry which is preliminary data.</text>
</comment>
<evidence type="ECO:0000313" key="3">
    <source>
        <dbReference type="EMBL" id="MFD2629585.1"/>
    </source>
</evidence>
<evidence type="ECO:0000313" key="4">
    <source>
        <dbReference type="Proteomes" id="UP001597451"/>
    </source>
</evidence>
<evidence type="ECO:0000256" key="1">
    <source>
        <dbReference type="SAM" id="Phobius"/>
    </source>
</evidence>